<dbReference type="AlphaFoldDB" id="A0AAU7ECS6"/>
<evidence type="ECO:0000256" key="3">
    <source>
        <dbReference type="ARBA" id="ARBA00022553"/>
    </source>
</evidence>
<dbReference type="SMART" id="SM00342">
    <property type="entry name" value="HTH_ARAC"/>
    <property type="match status" value="1"/>
</dbReference>
<dbReference type="InterPro" id="IPR011622">
    <property type="entry name" value="7TMR_DISM_rcpt_extracell_dom2"/>
</dbReference>
<dbReference type="InterPro" id="IPR003594">
    <property type="entry name" value="HATPase_dom"/>
</dbReference>
<gene>
    <name evidence="17" type="ORF">QLS71_014145</name>
</gene>
<dbReference type="Gene3D" id="3.30.565.10">
    <property type="entry name" value="Histidine kinase-like ATPase, C-terminal domain"/>
    <property type="match status" value="1"/>
</dbReference>
<dbReference type="InterPro" id="IPR009057">
    <property type="entry name" value="Homeodomain-like_sf"/>
</dbReference>
<dbReference type="Gene3D" id="3.40.50.2300">
    <property type="match status" value="1"/>
</dbReference>
<evidence type="ECO:0000256" key="4">
    <source>
        <dbReference type="ARBA" id="ARBA00022679"/>
    </source>
</evidence>
<feature type="transmembrane region" description="Helical" evidence="13">
    <location>
        <begin position="347"/>
        <end position="367"/>
    </location>
</feature>
<feature type="transmembrane region" description="Helical" evidence="13">
    <location>
        <begin position="255"/>
        <end position="279"/>
    </location>
</feature>
<evidence type="ECO:0000259" key="16">
    <source>
        <dbReference type="PROSITE" id="PS50110"/>
    </source>
</evidence>
<dbReference type="InterPro" id="IPR036097">
    <property type="entry name" value="HisK_dim/P_sf"/>
</dbReference>
<dbReference type="GO" id="GO:0003700">
    <property type="term" value="F:DNA-binding transcription factor activity"/>
    <property type="evidence" value="ECO:0007669"/>
    <property type="project" value="InterPro"/>
</dbReference>
<feature type="domain" description="Response regulatory" evidence="16">
    <location>
        <begin position="683"/>
        <end position="798"/>
    </location>
</feature>
<evidence type="ECO:0000256" key="11">
    <source>
        <dbReference type="ARBA" id="ARBA00023163"/>
    </source>
</evidence>
<dbReference type="Proteomes" id="UP001224325">
    <property type="component" value="Chromosome"/>
</dbReference>
<dbReference type="PROSITE" id="PS50110">
    <property type="entry name" value="RESPONSE_REGULATORY"/>
    <property type="match status" value="1"/>
</dbReference>
<protein>
    <recommendedName>
        <fullName evidence="2">histidine kinase</fullName>
        <ecNumber evidence="2">2.7.13.3</ecNumber>
    </recommendedName>
</protein>
<dbReference type="GO" id="GO:0000155">
    <property type="term" value="F:phosphorelay sensor kinase activity"/>
    <property type="evidence" value="ECO:0007669"/>
    <property type="project" value="InterPro"/>
</dbReference>
<dbReference type="PANTHER" id="PTHR43547">
    <property type="entry name" value="TWO-COMPONENT HISTIDINE KINASE"/>
    <property type="match status" value="1"/>
</dbReference>
<dbReference type="InterPro" id="IPR004358">
    <property type="entry name" value="Sig_transdc_His_kin-like_C"/>
</dbReference>
<evidence type="ECO:0000256" key="9">
    <source>
        <dbReference type="ARBA" id="ARBA00023015"/>
    </source>
</evidence>
<dbReference type="InterPro" id="IPR003661">
    <property type="entry name" value="HisK_dim/P_dom"/>
</dbReference>
<dbReference type="InterPro" id="IPR011006">
    <property type="entry name" value="CheY-like_superfamily"/>
</dbReference>
<keyword evidence="5" id="KW-0547">Nucleotide-binding</keyword>
<dbReference type="SUPFAM" id="SSF55874">
    <property type="entry name" value="ATPase domain of HSP90 chaperone/DNA topoisomerase II/histidine kinase"/>
    <property type="match status" value="1"/>
</dbReference>
<evidence type="ECO:0000256" key="5">
    <source>
        <dbReference type="ARBA" id="ARBA00022741"/>
    </source>
</evidence>
<comment type="catalytic activity">
    <reaction evidence="1">
        <text>ATP + protein L-histidine = ADP + protein N-phospho-L-histidine.</text>
        <dbReference type="EC" id="2.7.13.3"/>
    </reaction>
</comment>
<sequence>MKLHLLLVFGFITTISFCQKQNNEHFLSPLIIEKLDEFYELQDYVQYYIDKNRSLSFEEVKNKKFSSGEFPVNLNHSYWFKFKLKPNKEADFLLVCPAMSDLLTIYVPQINSKNYRAVELGQLKKGTTIHIDIAEASVLSNDYKSIDFSRPFYIKKEAVTDWGEIYFKNPMFVILTDNKDFIKDYMEIYSLSDKFQVYSIIIFMSFVFFLVNFLVSKDKNYLNYSLYLLTTVLIFIFRIPYVFNFFNSIEPKLFHYIRVFSIAFASGFYFYFVVSFLNFKQHFSKLYKWSIITLKGICLFTALYIILIIVFPFFPYKVLVMNIFKVSFTLISLYIFIFLLFKKGDKIYKAVLISSLLLILGNFLSIVTNSSFFFLNTVLIEIIIFTAIVSYNNKINSKKRFENKLLLEQEQINSQNLIEINEVKSKFFANISHEFRTPLTLISNPIDEIIEDETISEEKRQKFIMAKRNSDRLLSLVNQLLDLSKIDAGQLKLHIQKGNIQDLISGLAESFNYSAEQNTIDYDVNIEKKDEESWFDKDAVEKITVNLISNAIKYTPKNGSIICKSFIKNDKLYFSVKNTGTGLTKIEIENIFIRFYQTDEQNQGTGVGLALVKELVELHKGTIKVESNAHDWIDFLVILPVDKESFKNEMFIDSTKIDSTYKVPNFEKALEIDDVFENNDKPILLLVEDNNDIRTLLKQTFEADFNILTAENGQLGIDLALERVPDIIISDIMMPVKDGVTLTKVLKKNELTNHIPIILLTAKAGEINEIKGIEVGADDYITKPFNSKLLKTKAFNLLEIRRKLQSKYRQEIILTPKDVAIPNLDEQFLNKVQQVLEVKLTESCFSVEDFSKSVGVSRMQLHRKIKALTGLSASEFVRSQRLKLAAELLKTSNINISQVGYSVGFNDHSYFAKCFKETFNCTPTAYATKHDGK</sequence>
<dbReference type="Gene3D" id="1.10.10.60">
    <property type="entry name" value="Homeodomain-like"/>
    <property type="match status" value="2"/>
</dbReference>
<dbReference type="SUPFAM" id="SSF47384">
    <property type="entry name" value="Homodimeric domain of signal transducing histidine kinase"/>
    <property type="match status" value="1"/>
</dbReference>
<dbReference type="Pfam" id="PF00072">
    <property type="entry name" value="Response_reg"/>
    <property type="match status" value="1"/>
</dbReference>
<dbReference type="EC" id="2.7.13.3" evidence="2"/>
<dbReference type="PRINTS" id="PR00344">
    <property type="entry name" value="BCTRLSENSOR"/>
</dbReference>
<accession>A0AAU7ECS6</accession>
<dbReference type="GO" id="GO:0005524">
    <property type="term" value="F:ATP binding"/>
    <property type="evidence" value="ECO:0007669"/>
    <property type="project" value="UniProtKB-KW"/>
</dbReference>
<dbReference type="InterPro" id="IPR018060">
    <property type="entry name" value="HTH_AraC"/>
</dbReference>
<organism evidence="17 18">
    <name type="scientific">Mariniflexile litorale</name>
    <dbReference type="NCBI Taxonomy" id="3045158"/>
    <lineage>
        <taxon>Bacteria</taxon>
        <taxon>Pseudomonadati</taxon>
        <taxon>Bacteroidota</taxon>
        <taxon>Flavobacteriia</taxon>
        <taxon>Flavobacteriales</taxon>
        <taxon>Flavobacteriaceae</taxon>
        <taxon>Mariniflexile</taxon>
    </lineage>
</organism>
<evidence type="ECO:0000256" key="7">
    <source>
        <dbReference type="ARBA" id="ARBA00022840"/>
    </source>
</evidence>
<dbReference type="InterPro" id="IPR011623">
    <property type="entry name" value="7TMR_DISM_rcpt_extracell_dom1"/>
</dbReference>
<dbReference type="PANTHER" id="PTHR43547:SF2">
    <property type="entry name" value="HYBRID SIGNAL TRANSDUCTION HISTIDINE KINASE C"/>
    <property type="match status" value="1"/>
</dbReference>
<feature type="domain" description="Histidine kinase" evidence="15">
    <location>
        <begin position="430"/>
        <end position="643"/>
    </location>
</feature>
<dbReference type="InterPro" id="IPR036890">
    <property type="entry name" value="HATPase_C_sf"/>
</dbReference>
<dbReference type="SMART" id="SM00387">
    <property type="entry name" value="HATPase_c"/>
    <property type="match status" value="1"/>
</dbReference>
<evidence type="ECO:0000256" key="13">
    <source>
        <dbReference type="SAM" id="Phobius"/>
    </source>
</evidence>
<dbReference type="FunFam" id="3.30.565.10:FF:000037">
    <property type="entry name" value="Hybrid sensor histidine kinase/response regulator"/>
    <property type="match status" value="1"/>
</dbReference>
<keyword evidence="4" id="KW-0808">Transferase</keyword>
<feature type="transmembrane region" description="Helical" evidence="13">
    <location>
        <begin position="291"/>
        <end position="314"/>
    </location>
</feature>
<keyword evidence="10" id="KW-0238">DNA-binding</keyword>
<dbReference type="Pfam" id="PF12833">
    <property type="entry name" value="HTH_18"/>
    <property type="match status" value="1"/>
</dbReference>
<feature type="modified residue" description="4-aspartylphosphate" evidence="12">
    <location>
        <position position="731"/>
    </location>
</feature>
<keyword evidence="13" id="KW-0472">Membrane</keyword>
<proteinExistence type="predicted"/>
<keyword evidence="9" id="KW-0805">Transcription regulation</keyword>
<dbReference type="PROSITE" id="PS00041">
    <property type="entry name" value="HTH_ARAC_FAMILY_1"/>
    <property type="match status" value="1"/>
</dbReference>
<dbReference type="PROSITE" id="PS50109">
    <property type="entry name" value="HIS_KIN"/>
    <property type="match status" value="1"/>
</dbReference>
<keyword evidence="6" id="KW-0418">Kinase</keyword>
<dbReference type="CDD" id="cd17574">
    <property type="entry name" value="REC_OmpR"/>
    <property type="match status" value="1"/>
</dbReference>
<reference evidence="17" key="1">
    <citation type="submission" date="2024-04" db="EMBL/GenBank/DDBJ databases">
        <title>Mariniflexile litorale, isolated from the shallow sediments of the Sea of Japan.</title>
        <authorList>
            <person name="Romanenko L."/>
            <person name="Isaeva M."/>
        </authorList>
    </citation>
    <scope>NUCLEOTIDE SEQUENCE [LARGE SCALE GENOMIC DNA]</scope>
    <source>
        <strain evidence="17">KMM 9835</strain>
    </source>
</reference>
<dbReference type="InterPro" id="IPR005467">
    <property type="entry name" value="His_kinase_dom"/>
</dbReference>
<keyword evidence="8" id="KW-0902">Two-component regulatory system</keyword>
<dbReference type="Gene3D" id="2.60.40.2380">
    <property type="match status" value="1"/>
</dbReference>
<dbReference type="Pfam" id="PF02518">
    <property type="entry name" value="HATPase_c"/>
    <property type="match status" value="1"/>
</dbReference>
<dbReference type="Pfam" id="PF00512">
    <property type="entry name" value="HisKA"/>
    <property type="match status" value="1"/>
</dbReference>
<dbReference type="Pfam" id="PF07696">
    <property type="entry name" value="7TMR-DISMED2"/>
    <property type="match status" value="1"/>
</dbReference>
<dbReference type="GO" id="GO:0043565">
    <property type="term" value="F:sequence-specific DNA binding"/>
    <property type="evidence" value="ECO:0007669"/>
    <property type="project" value="InterPro"/>
</dbReference>
<dbReference type="SUPFAM" id="SSF46689">
    <property type="entry name" value="Homeodomain-like"/>
    <property type="match status" value="1"/>
</dbReference>
<evidence type="ECO:0000256" key="6">
    <source>
        <dbReference type="ARBA" id="ARBA00022777"/>
    </source>
</evidence>
<dbReference type="CDD" id="cd00075">
    <property type="entry name" value="HATPase"/>
    <property type="match status" value="1"/>
</dbReference>
<dbReference type="RefSeq" id="WP_308993362.1">
    <property type="nucleotide sequence ID" value="NZ_CP155618.1"/>
</dbReference>
<dbReference type="InterPro" id="IPR001789">
    <property type="entry name" value="Sig_transdc_resp-reg_receiver"/>
</dbReference>
<keyword evidence="18" id="KW-1185">Reference proteome</keyword>
<evidence type="ECO:0000313" key="18">
    <source>
        <dbReference type="Proteomes" id="UP001224325"/>
    </source>
</evidence>
<dbReference type="Gene3D" id="1.10.287.130">
    <property type="match status" value="1"/>
</dbReference>
<keyword evidence="3 12" id="KW-0597">Phosphoprotein</keyword>
<dbReference type="KEGG" id="mlil:QLS71_014145"/>
<feature type="transmembrane region" description="Helical" evidence="13">
    <location>
        <begin position="222"/>
        <end position="243"/>
    </location>
</feature>
<keyword evidence="7" id="KW-0067">ATP-binding</keyword>
<keyword evidence="11" id="KW-0804">Transcription</keyword>
<evidence type="ECO:0000259" key="14">
    <source>
        <dbReference type="PROSITE" id="PS01124"/>
    </source>
</evidence>
<dbReference type="EMBL" id="CP155618">
    <property type="protein sequence ID" value="XBL13453.1"/>
    <property type="molecule type" value="Genomic_DNA"/>
</dbReference>
<dbReference type="SMART" id="SM00448">
    <property type="entry name" value="REC"/>
    <property type="match status" value="1"/>
</dbReference>
<evidence type="ECO:0000256" key="2">
    <source>
        <dbReference type="ARBA" id="ARBA00012438"/>
    </source>
</evidence>
<dbReference type="InterPro" id="IPR018062">
    <property type="entry name" value="HTH_AraC-typ_CS"/>
</dbReference>
<feature type="transmembrane region" description="Helical" evidence="13">
    <location>
        <begin position="195"/>
        <end position="215"/>
    </location>
</feature>
<keyword evidence="13" id="KW-1133">Transmembrane helix</keyword>
<evidence type="ECO:0000313" key="17">
    <source>
        <dbReference type="EMBL" id="XBL13453.1"/>
    </source>
</evidence>
<evidence type="ECO:0000259" key="15">
    <source>
        <dbReference type="PROSITE" id="PS50109"/>
    </source>
</evidence>
<evidence type="ECO:0000256" key="8">
    <source>
        <dbReference type="ARBA" id="ARBA00023012"/>
    </source>
</evidence>
<dbReference type="Pfam" id="PF07695">
    <property type="entry name" value="7TMR-DISM_7TM"/>
    <property type="match status" value="1"/>
</dbReference>
<evidence type="ECO:0000256" key="1">
    <source>
        <dbReference type="ARBA" id="ARBA00000085"/>
    </source>
</evidence>
<evidence type="ECO:0000256" key="12">
    <source>
        <dbReference type="PROSITE-ProRule" id="PRU00169"/>
    </source>
</evidence>
<dbReference type="SMART" id="SM00388">
    <property type="entry name" value="HisKA"/>
    <property type="match status" value="1"/>
</dbReference>
<dbReference type="FunFam" id="1.10.287.130:FF:000045">
    <property type="entry name" value="Two-component system sensor histidine kinase/response regulator"/>
    <property type="match status" value="1"/>
</dbReference>
<feature type="transmembrane region" description="Helical" evidence="13">
    <location>
        <begin position="320"/>
        <end position="340"/>
    </location>
</feature>
<evidence type="ECO:0000256" key="10">
    <source>
        <dbReference type="ARBA" id="ARBA00023125"/>
    </source>
</evidence>
<dbReference type="CDD" id="cd00082">
    <property type="entry name" value="HisKA"/>
    <property type="match status" value="1"/>
</dbReference>
<feature type="domain" description="HTH araC/xylS-type" evidence="14">
    <location>
        <begin position="830"/>
        <end position="929"/>
    </location>
</feature>
<keyword evidence="13" id="KW-0812">Transmembrane</keyword>
<dbReference type="SUPFAM" id="SSF52172">
    <property type="entry name" value="CheY-like"/>
    <property type="match status" value="1"/>
</dbReference>
<name>A0AAU7ECS6_9FLAO</name>
<dbReference type="PROSITE" id="PS01124">
    <property type="entry name" value="HTH_ARAC_FAMILY_2"/>
    <property type="match status" value="1"/>
</dbReference>